<keyword evidence="3" id="KW-1185">Reference proteome</keyword>
<protein>
    <submittedName>
        <fullName evidence="2">Uncharacterized protein</fullName>
    </submittedName>
</protein>
<feature type="compositionally biased region" description="Basic and acidic residues" evidence="1">
    <location>
        <begin position="82"/>
        <end position="106"/>
    </location>
</feature>
<feature type="compositionally biased region" description="Basic residues" evidence="1">
    <location>
        <begin position="191"/>
        <end position="201"/>
    </location>
</feature>
<evidence type="ECO:0000256" key="1">
    <source>
        <dbReference type="SAM" id="MobiDB-lite"/>
    </source>
</evidence>
<reference evidence="2 3" key="1">
    <citation type="submission" date="2011-08" db="EMBL/GenBank/DDBJ databases">
        <title>The complete genome of Methanofollis liminatans DSM 4140.</title>
        <authorList>
            <consortium name="US DOE Joint Genome Institute (JGI-PGF)"/>
            <person name="Lucas S."/>
            <person name="Han J."/>
            <person name="Lapidus A."/>
            <person name="Bruce D."/>
            <person name="Goodwin L."/>
            <person name="Pitluck S."/>
            <person name="Peters L."/>
            <person name="Kyrpides N."/>
            <person name="Mavromatis K."/>
            <person name="Ivanova N."/>
            <person name="Mikhailova N."/>
            <person name="Lu M."/>
            <person name="Detter J.C."/>
            <person name="Tapia R."/>
            <person name="Han C."/>
            <person name="Land M."/>
            <person name="Hauser L."/>
            <person name="Markowitz V."/>
            <person name="Cheng J.-F."/>
            <person name="Hugenholtz P."/>
            <person name="Woyke T."/>
            <person name="Wu D."/>
            <person name="Spring S."/>
            <person name="Schuler E."/>
            <person name="Brambilla E."/>
            <person name="Klenk H.-P."/>
            <person name="Eisen J.A."/>
        </authorList>
    </citation>
    <scope>NUCLEOTIDE SEQUENCE [LARGE SCALE GENOMIC DNA]</scope>
    <source>
        <strain evidence="2 3">DSM 4140</strain>
    </source>
</reference>
<sequence length="225" mass="24786">MPLSASSLSSLPSPFSSPTPGRRSSPPAWRSTGRSSTAPRGGASRWGCRLSSPQRGSCGGGRTGRKRRKRTGKTKTPLRIFSEIRQDRKVNRPADHTRTQMSRDDPFIPRARDTFAQKRASMFSAGTGGTAGTGKNIPEHRGHPANQTIFCREYRSHHQIMHPGTAGTQHPSNGTATLSSARKDGPICPRVRSKAVRRPRLPTRTGGRYMSPSLRRRINQEIRPE</sequence>
<feature type="region of interest" description="Disordered" evidence="1">
    <location>
        <begin position="163"/>
        <end position="225"/>
    </location>
</feature>
<dbReference type="HOGENOM" id="CLU_1227665_0_0_2"/>
<feature type="compositionally biased region" description="Low complexity" evidence="1">
    <location>
        <begin position="1"/>
        <end position="27"/>
    </location>
</feature>
<name>J1L4C7_9EURY</name>
<dbReference type="AlphaFoldDB" id="J1L4C7"/>
<proteinExistence type="predicted"/>
<dbReference type="Proteomes" id="UP000005095">
    <property type="component" value="Chromosome"/>
</dbReference>
<organism evidence="2 3">
    <name type="scientific">Methanofollis liminatans DSM 4140</name>
    <dbReference type="NCBI Taxonomy" id="28892"/>
    <lineage>
        <taxon>Archaea</taxon>
        <taxon>Methanobacteriati</taxon>
        <taxon>Methanobacteriota</taxon>
        <taxon>Stenosarchaea group</taxon>
        <taxon>Methanomicrobia</taxon>
        <taxon>Methanomicrobiales</taxon>
        <taxon>Methanomicrobiaceae</taxon>
        <taxon>Methanofollis</taxon>
    </lineage>
</organism>
<evidence type="ECO:0000313" key="2">
    <source>
        <dbReference type="EMBL" id="EJG07610.1"/>
    </source>
</evidence>
<feature type="region of interest" description="Disordered" evidence="1">
    <location>
        <begin position="1"/>
        <end position="106"/>
    </location>
</feature>
<gene>
    <name evidence="2" type="ORF">Metli_1662</name>
</gene>
<dbReference type="STRING" id="28892.Metli_1662"/>
<accession>J1L4C7</accession>
<evidence type="ECO:0000313" key="3">
    <source>
        <dbReference type="Proteomes" id="UP000005095"/>
    </source>
</evidence>
<feature type="compositionally biased region" description="Polar residues" evidence="1">
    <location>
        <begin position="166"/>
        <end position="180"/>
    </location>
</feature>
<feature type="compositionally biased region" description="Basic residues" evidence="1">
    <location>
        <begin position="63"/>
        <end position="73"/>
    </location>
</feature>
<dbReference type="EMBL" id="CM001555">
    <property type="protein sequence ID" value="EJG07610.1"/>
    <property type="molecule type" value="Genomic_DNA"/>
</dbReference>